<organism evidence="1 2">
    <name type="scientific">Mycobacterium shinjukuense</name>
    <dbReference type="NCBI Taxonomy" id="398694"/>
    <lineage>
        <taxon>Bacteria</taxon>
        <taxon>Bacillati</taxon>
        <taxon>Actinomycetota</taxon>
        <taxon>Actinomycetes</taxon>
        <taxon>Mycobacteriales</taxon>
        <taxon>Mycobacteriaceae</taxon>
        <taxon>Mycobacterium</taxon>
    </lineage>
</organism>
<evidence type="ECO:0000313" key="2">
    <source>
        <dbReference type="Proteomes" id="UP000467236"/>
    </source>
</evidence>
<evidence type="ECO:0000313" key="1">
    <source>
        <dbReference type="EMBL" id="BBX73036.1"/>
    </source>
</evidence>
<dbReference type="EMBL" id="AP022575">
    <property type="protein sequence ID" value="BBX73036.1"/>
    <property type="molecule type" value="Genomic_DNA"/>
</dbReference>
<dbReference type="AlphaFoldDB" id="A0A7I7MLJ3"/>
<accession>A0A7I7MLJ3</accession>
<reference evidence="1 2" key="1">
    <citation type="journal article" date="2019" name="Emerg. Microbes Infect.">
        <title>Comprehensive subspecies identification of 175 nontuberculous mycobacteria species based on 7547 genomic profiles.</title>
        <authorList>
            <person name="Matsumoto Y."/>
            <person name="Kinjo T."/>
            <person name="Motooka D."/>
            <person name="Nabeya D."/>
            <person name="Jung N."/>
            <person name="Uechi K."/>
            <person name="Horii T."/>
            <person name="Iida T."/>
            <person name="Fujita J."/>
            <person name="Nakamura S."/>
        </authorList>
    </citation>
    <scope>NUCLEOTIDE SEQUENCE [LARGE SCALE GENOMIC DNA]</scope>
    <source>
        <strain evidence="1 2">JCM 14233</strain>
    </source>
</reference>
<proteinExistence type="predicted"/>
<dbReference type="Proteomes" id="UP000467236">
    <property type="component" value="Chromosome"/>
</dbReference>
<name>A0A7I7MLJ3_9MYCO</name>
<protein>
    <submittedName>
        <fullName evidence="1">Uncharacterized protein</fullName>
    </submittedName>
</protein>
<gene>
    <name evidence="1" type="ORF">MSHI_09420</name>
</gene>
<sequence length="118" mass="11925">MAGVGGFGIYRLLAAAMGLSRWAELDGSGSTAVSTAVSAGQLSIRNSGTIVSTAAALNALRSCRDGLKELRLDASTAAALTGARGARAGELAKMIADGLATATAWRSLSRATFALPRR</sequence>
<keyword evidence="2" id="KW-1185">Reference proteome</keyword>
<dbReference type="KEGG" id="mshj:MSHI_09420"/>